<evidence type="ECO:0000256" key="3">
    <source>
        <dbReference type="ARBA" id="ARBA00022989"/>
    </source>
</evidence>
<proteinExistence type="inferred from homology"/>
<dbReference type="AlphaFoldDB" id="A0A2M6VZT5"/>
<keyword evidence="1 7" id="KW-1003">Cell membrane</keyword>
<sequence length="351" mass="39239">MTVRMYKYIGIIFLGAVAICGGLLFFTIQRIHAPQLEDQDIVMVSVEPDETASALAHRLENEGVISSATLFQYYLRVKHIDTKIKAGTFAVAQPVNIVRVAGALLYDPGKSERQITVLPGWNNRDVAAYFAKEGIADETTVLALLGAPAVDYRVTPLVGLHTTDVHIATYRPGGAGFEGYLAPDTYRIFENATIEDIIEKLLMHRDSQFTSEMYADIAASGRTVHDVMTIASLLEREVRSKEDRKMVADLFWRRYDENWALQADSTVHFLTGKAGNVFTTKEDRESLNPWNTYKYPGLPLGPIAHPSLSSIEAAIYPQKNLYNYFLTDKDGDVHYAVDLNGHNANVQTYLR</sequence>
<dbReference type="Pfam" id="PF02618">
    <property type="entry name" value="YceG"/>
    <property type="match status" value="1"/>
</dbReference>
<evidence type="ECO:0000313" key="8">
    <source>
        <dbReference type="EMBL" id="PIT86077.1"/>
    </source>
</evidence>
<protein>
    <recommendedName>
        <fullName evidence="7">Endolytic murein transglycosylase</fullName>
        <ecNumber evidence="7">4.2.2.29</ecNumber>
    </recommendedName>
    <alternativeName>
        <fullName evidence="7">Peptidoglycan lytic transglycosylase</fullName>
    </alternativeName>
    <alternativeName>
        <fullName evidence="7">Peptidoglycan polymerization terminase</fullName>
    </alternativeName>
</protein>
<dbReference type="GO" id="GO:0005886">
    <property type="term" value="C:plasma membrane"/>
    <property type="evidence" value="ECO:0007669"/>
    <property type="project" value="UniProtKB-SubCell"/>
</dbReference>
<evidence type="ECO:0000313" key="9">
    <source>
        <dbReference type="Proteomes" id="UP000229362"/>
    </source>
</evidence>
<feature type="site" description="Important for catalytic activity" evidence="7">
    <location>
        <position position="237"/>
    </location>
</feature>
<keyword evidence="4 7" id="KW-0472">Membrane</keyword>
<dbReference type="PANTHER" id="PTHR30518:SF2">
    <property type="entry name" value="ENDOLYTIC MUREIN TRANSGLYCOSYLASE"/>
    <property type="match status" value="1"/>
</dbReference>
<dbReference type="Gene3D" id="3.30.1490.480">
    <property type="entry name" value="Endolytic murein transglycosylase"/>
    <property type="match status" value="1"/>
</dbReference>
<dbReference type="Proteomes" id="UP000229362">
    <property type="component" value="Unassembled WGS sequence"/>
</dbReference>
<dbReference type="GO" id="GO:0008932">
    <property type="term" value="F:lytic endotransglycosylase activity"/>
    <property type="evidence" value="ECO:0007669"/>
    <property type="project" value="UniProtKB-UniRule"/>
</dbReference>
<evidence type="ECO:0000256" key="4">
    <source>
        <dbReference type="ARBA" id="ARBA00023136"/>
    </source>
</evidence>
<keyword evidence="3 7" id="KW-1133">Transmembrane helix</keyword>
<evidence type="ECO:0000256" key="1">
    <source>
        <dbReference type="ARBA" id="ARBA00022475"/>
    </source>
</evidence>
<gene>
    <name evidence="7" type="primary">mltG</name>
    <name evidence="8" type="ORF">COU33_05165</name>
</gene>
<comment type="similarity">
    <text evidence="7">Belongs to the transglycosylase MltG family.</text>
</comment>
<dbReference type="HAMAP" id="MF_02065">
    <property type="entry name" value="MltG"/>
    <property type="match status" value="1"/>
</dbReference>
<dbReference type="NCBIfam" id="TIGR00247">
    <property type="entry name" value="endolytic transglycosylase MltG"/>
    <property type="match status" value="1"/>
</dbReference>
<dbReference type="EMBL" id="PFBZ01000222">
    <property type="protein sequence ID" value="PIT86077.1"/>
    <property type="molecule type" value="Genomic_DNA"/>
</dbReference>
<comment type="catalytic activity">
    <reaction evidence="7">
        <text>a peptidoglycan chain = a peptidoglycan chain with N-acetyl-1,6-anhydromuramyl-[peptide] at the reducing end + a peptidoglycan chain with N-acetylglucosamine at the non-reducing end.</text>
        <dbReference type="EC" id="4.2.2.29"/>
    </reaction>
</comment>
<dbReference type="EC" id="4.2.2.29" evidence="7"/>
<keyword evidence="5 7" id="KW-0456">Lyase</keyword>
<accession>A0A2M6VZT5</accession>
<name>A0A2M6VZT5_9BACT</name>
<reference evidence="9" key="1">
    <citation type="submission" date="2017-09" db="EMBL/GenBank/DDBJ databases">
        <title>Depth-based differentiation of microbial function through sediment-hosted aquifers and enrichment of novel symbionts in the deep terrestrial subsurface.</title>
        <authorList>
            <person name="Probst A.J."/>
            <person name="Ladd B."/>
            <person name="Jarett J.K."/>
            <person name="Geller-Mcgrath D.E."/>
            <person name="Sieber C.M.K."/>
            <person name="Emerson J.B."/>
            <person name="Anantharaman K."/>
            <person name="Thomas B.C."/>
            <person name="Malmstrom R."/>
            <person name="Stieglmeier M."/>
            <person name="Klingl A."/>
            <person name="Woyke T."/>
            <person name="Ryan C.M."/>
            <person name="Banfield J.F."/>
        </authorList>
    </citation>
    <scope>NUCLEOTIDE SEQUENCE [LARGE SCALE GENOMIC DNA]</scope>
</reference>
<evidence type="ECO:0000256" key="7">
    <source>
        <dbReference type="HAMAP-Rule" id="MF_02065"/>
    </source>
</evidence>
<dbReference type="InterPro" id="IPR003770">
    <property type="entry name" value="MLTG-like"/>
</dbReference>
<feature type="transmembrane region" description="Helical" evidence="7">
    <location>
        <begin position="6"/>
        <end position="26"/>
    </location>
</feature>
<dbReference type="PANTHER" id="PTHR30518">
    <property type="entry name" value="ENDOLYTIC MUREIN TRANSGLYCOSYLASE"/>
    <property type="match status" value="1"/>
</dbReference>
<comment type="subcellular location">
    <subcellularLocation>
        <location evidence="7">Cell membrane</location>
        <topology evidence="7">Single-pass membrane protein</topology>
    </subcellularLocation>
</comment>
<dbReference type="GO" id="GO:0009252">
    <property type="term" value="P:peptidoglycan biosynthetic process"/>
    <property type="evidence" value="ECO:0007669"/>
    <property type="project" value="UniProtKB-UniRule"/>
</dbReference>
<evidence type="ECO:0000256" key="2">
    <source>
        <dbReference type="ARBA" id="ARBA00022692"/>
    </source>
</evidence>
<evidence type="ECO:0000256" key="6">
    <source>
        <dbReference type="ARBA" id="ARBA00023316"/>
    </source>
</evidence>
<keyword evidence="2 7" id="KW-0812">Transmembrane</keyword>
<comment type="function">
    <text evidence="7">Functions as a peptidoglycan terminase that cleaves nascent peptidoglycan strands endolytically to terminate their elongation.</text>
</comment>
<comment type="caution">
    <text evidence="8">The sequence shown here is derived from an EMBL/GenBank/DDBJ whole genome shotgun (WGS) entry which is preliminary data.</text>
</comment>
<keyword evidence="6 7" id="KW-0961">Cell wall biogenesis/degradation</keyword>
<organism evidence="8 9">
    <name type="scientific">Candidatus Magasanikbacteria bacterium CG10_big_fil_rev_8_21_14_0_10_43_6</name>
    <dbReference type="NCBI Taxonomy" id="1974650"/>
    <lineage>
        <taxon>Bacteria</taxon>
        <taxon>Candidatus Magasanikiibacteriota</taxon>
    </lineage>
</organism>
<evidence type="ECO:0000256" key="5">
    <source>
        <dbReference type="ARBA" id="ARBA00023239"/>
    </source>
</evidence>
<dbReference type="GO" id="GO:0071555">
    <property type="term" value="P:cell wall organization"/>
    <property type="evidence" value="ECO:0007669"/>
    <property type="project" value="UniProtKB-KW"/>
</dbReference>